<sequence>MSSLSTIIKKLGHPLEEIRVRALNNLVSKLECGVLTVSELIDQDNVFHNLLNWFEFENVPDKEKVLYLILKLVQAENGSTLLLKSDPALAGLRNLKENDGIVQNILKIVSNKHNSASYQSNPTENNVKIKKPNLEIVYKEVQEREVNLPAILSSRDDLSICFKIWSLPWVHLVHSDTHVLTAVEESLQDDEQAVHSCQFFINVVSQDFPSEVFLQRPRIIKAIIDLLAKPSPLNTAAASCLSFFTKMIHERINSICDTSMACSKVENLEAKKGPDDSLTNLSSESEDLSSYKSDSSWSELSVPQFCVITISKVLELCGSCQGVTNLLVPRLLSLFTRCIIDKKLIWTSTHPKIRDINHHMHTTLVSLATVIHNSFVKSSVEQLH</sequence>
<dbReference type="AlphaFoldDB" id="A0A1B6E613"/>
<dbReference type="EMBL" id="GEDC01016597">
    <property type="protein sequence ID" value="JAS20701.1"/>
    <property type="molecule type" value="Transcribed_RNA"/>
</dbReference>
<dbReference type="GO" id="GO:0010457">
    <property type="term" value="P:centriole-centriole cohesion"/>
    <property type="evidence" value="ECO:0007669"/>
    <property type="project" value="TreeGrafter"/>
</dbReference>
<dbReference type="InterPro" id="IPR016024">
    <property type="entry name" value="ARM-type_fold"/>
</dbReference>
<dbReference type="EMBL" id="GEDC01003959">
    <property type="protein sequence ID" value="JAS33339.1"/>
    <property type="molecule type" value="Transcribed_RNA"/>
</dbReference>
<evidence type="ECO:0000313" key="3">
    <source>
        <dbReference type="EMBL" id="JAS33339.1"/>
    </source>
</evidence>
<evidence type="ECO:0000313" key="2">
    <source>
        <dbReference type="EMBL" id="JAS20701.1"/>
    </source>
</evidence>
<dbReference type="GO" id="GO:0007099">
    <property type="term" value="P:centriole replication"/>
    <property type="evidence" value="ECO:0007669"/>
    <property type="project" value="TreeGrafter"/>
</dbReference>
<dbReference type="GO" id="GO:0005814">
    <property type="term" value="C:centriole"/>
    <property type="evidence" value="ECO:0007669"/>
    <property type="project" value="TreeGrafter"/>
</dbReference>
<accession>A0A1B6E613</accession>
<dbReference type="SUPFAM" id="SSF48371">
    <property type="entry name" value="ARM repeat"/>
    <property type="match status" value="1"/>
</dbReference>
<proteinExistence type="predicted"/>
<dbReference type="GO" id="GO:0032053">
    <property type="term" value="P:ciliary basal body organization"/>
    <property type="evidence" value="ECO:0007669"/>
    <property type="project" value="TreeGrafter"/>
</dbReference>
<feature type="non-terminal residue" evidence="3">
    <location>
        <position position="384"/>
    </location>
</feature>
<dbReference type="Pfam" id="PF14726">
    <property type="entry name" value="RTTN_N"/>
    <property type="match status" value="1"/>
</dbReference>
<feature type="domain" description="Rotatin N-terminal" evidence="1">
    <location>
        <begin position="17"/>
        <end position="84"/>
    </location>
</feature>
<evidence type="ECO:0000259" key="1">
    <source>
        <dbReference type="Pfam" id="PF14726"/>
    </source>
</evidence>
<reference evidence="3" key="1">
    <citation type="submission" date="2015-12" db="EMBL/GenBank/DDBJ databases">
        <title>De novo transcriptome assembly of four potential Pierce s Disease insect vectors from Arizona vineyards.</title>
        <authorList>
            <person name="Tassone E.E."/>
        </authorList>
    </citation>
    <scope>NUCLEOTIDE SEQUENCE</scope>
</reference>
<protein>
    <recommendedName>
        <fullName evidence="1">Rotatin N-terminal domain-containing protein</fullName>
    </recommendedName>
</protein>
<dbReference type="InterPro" id="IPR029249">
    <property type="entry name" value="Rotatin_N"/>
</dbReference>
<dbReference type="PANTHER" id="PTHR31691">
    <property type="entry name" value="ROTATIN"/>
    <property type="match status" value="1"/>
</dbReference>
<gene>
    <name evidence="3" type="ORF">g.5945</name>
    <name evidence="2" type="ORF">g.5946</name>
</gene>
<dbReference type="InterPro" id="IPR030791">
    <property type="entry name" value="Rotatin"/>
</dbReference>
<organism evidence="3">
    <name type="scientific">Clastoptera arizonana</name>
    <name type="common">Arizona spittle bug</name>
    <dbReference type="NCBI Taxonomy" id="38151"/>
    <lineage>
        <taxon>Eukaryota</taxon>
        <taxon>Metazoa</taxon>
        <taxon>Ecdysozoa</taxon>
        <taxon>Arthropoda</taxon>
        <taxon>Hexapoda</taxon>
        <taxon>Insecta</taxon>
        <taxon>Pterygota</taxon>
        <taxon>Neoptera</taxon>
        <taxon>Paraneoptera</taxon>
        <taxon>Hemiptera</taxon>
        <taxon>Auchenorrhyncha</taxon>
        <taxon>Cercopoidea</taxon>
        <taxon>Clastopteridae</taxon>
        <taxon>Clastoptera</taxon>
    </lineage>
</organism>
<name>A0A1B6E613_9HEMI</name>
<dbReference type="GO" id="GO:0005813">
    <property type="term" value="C:centrosome"/>
    <property type="evidence" value="ECO:0007669"/>
    <property type="project" value="InterPro"/>
</dbReference>
<dbReference type="PANTHER" id="PTHR31691:SF1">
    <property type="entry name" value="ROTATIN"/>
    <property type="match status" value="1"/>
</dbReference>
<dbReference type="GO" id="GO:0036064">
    <property type="term" value="C:ciliary basal body"/>
    <property type="evidence" value="ECO:0007669"/>
    <property type="project" value="InterPro"/>
</dbReference>